<feature type="region of interest" description="Disordered" evidence="1">
    <location>
        <begin position="422"/>
        <end position="441"/>
    </location>
</feature>
<comment type="caution">
    <text evidence="2">The sequence shown here is derived from an EMBL/GenBank/DDBJ whole genome shotgun (WGS) entry which is preliminary data.</text>
</comment>
<protein>
    <submittedName>
        <fullName evidence="2">Uncharacterized protein</fullName>
    </submittedName>
</protein>
<evidence type="ECO:0000313" key="2">
    <source>
        <dbReference type="EMBL" id="PWI70927.1"/>
    </source>
</evidence>
<dbReference type="Proteomes" id="UP000245956">
    <property type="component" value="Unassembled WGS sequence"/>
</dbReference>
<evidence type="ECO:0000256" key="1">
    <source>
        <dbReference type="SAM" id="MobiDB-lite"/>
    </source>
</evidence>
<dbReference type="AlphaFoldDB" id="A0A2U3E8V3"/>
<sequence>MPGPPVSIRQCQFSRCGRAFSREAGARGAAMLRRHADAEGRMHRSTEPSCRPSASAHRAKNAHPFALARAQELPVQSSRAQLTSRPRESIRARLWFAPAPPPGQRPRVCADHLPGCSQPHRHHVAGHPFEYVQAEDCLPRGMALPRRQLAVPTHDDDAGGGLGFELHSAGPLALALACPLYYRKRDHHHHHHHHHHHQDPGTKAPTNKLWASVPYGASTQALHMPVTGHASFRIGLPAILRSALVGSQTVAATSGSPPALDIRLAAGADLMHRPMSLARSLPPWLGWLSQHSTARYGAMATTRSLEKHVPELPAVLGCPSRLPPAAHVSATKPLLPLGWFHPSCLELSCGGGLELPGNKTSRPPGACVGMRLRETNRAIHPSVTQVGTLHLPSNQSGVSAYSCPRRAIQSFALSRHLAPATTQLPSPCKRRRATPERTRWHQRAATTATTTTTAASSISGTHGLDRSAFHLISLNLIPLQHRQRRSAIDRAAPP</sequence>
<organism evidence="2 3">
    <name type="scientific">Purpureocillium lilacinum</name>
    <name type="common">Paecilomyces lilacinus</name>
    <dbReference type="NCBI Taxonomy" id="33203"/>
    <lineage>
        <taxon>Eukaryota</taxon>
        <taxon>Fungi</taxon>
        <taxon>Dikarya</taxon>
        <taxon>Ascomycota</taxon>
        <taxon>Pezizomycotina</taxon>
        <taxon>Sordariomycetes</taxon>
        <taxon>Hypocreomycetidae</taxon>
        <taxon>Hypocreales</taxon>
        <taxon>Ophiocordycipitaceae</taxon>
        <taxon>Purpureocillium</taxon>
    </lineage>
</organism>
<dbReference type="EMBL" id="LCWV01000008">
    <property type="protein sequence ID" value="PWI70927.1"/>
    <property type="molecule type" value="Genomic_DNA"/>
</dbReference>
<proteinExistence type="predicted"/>
<name>A0A2U3E8V3_PURLI</name>
<accession>A0A2U3E8V3</accession>
<gene>
    <name evidence="2" type="ORF">PCL_12295</name>
</gene>
<reference evidence="2 3" key="1">
    <citation type="journal article" date="2016" name="Front. Microbiol.">
        <title>Genome and transcriptome sequences reveal the specific parasitism of the nematophagous Purpureocillium lilacinum 36-1.</title>
        <authorList>
            <person name="Xie J."/>
            <person name="Li S."/>
            <person name="Mo C."/>
            <person name="Xiao X."/>
            <person name="Peng D."/>
            <person name="Wang G."/>
            <person name="Xiao Y."/>
        </authorList>
    </citation>
    <scope>NUCLEOTIDE SEQUENCE [LARGE SCALE GENOMIC DNA]</scope>
    <source>
        <strain evidence="2 3">36-1</strain>
    </source>
</reference>
<evidence type="ECO:0000313" key="3">
    <source>
        <dbReference type="Proteomes" id="UP000245956"/>
    </source>
</evidence>